<keyword evidence="4" id="KW-1185">Reference proteome</keyword>
<reference evidence="3 4" key="1">
    <citation type="submission" date="2024-03" db="EMBL/GenBank/DDBJ databases">
        <authorList>
            <person name="Gkanogiannis A."/>
            <person name="Becerra Lopez-Lavalle L."/>
        </authorList>
    </citation>
    <scope>NUCLEOTIDE SEQUENCE [LARGE SCALE GENOMIC DNA]</scope>
</reference>
<dbReference type="PANTHER" id="PTHR31713:SF43">
    <property type="entry name" value="CALMODULIN-BINDING PROTEIN 60 G"/>
    <property type="match status" value="1"/>
</dbReference>
<evidence type="ECO:0000313" key="4">
    <source>
        <dbReference type="Proteomes" id="UP001642487"/>
    </source>
</evidence>
<gene>
    <name evidence="3" type="ORF">CITCOLO1_LOCUS20829</name>
</gene>
<evidence type="ECO:0000256" key="1">
    <source>
        <dbReference type="SAM" id="MobiDB-lite"/>
    </source>
</evidence>
<evidence type="ECO:0000313" key="3">
    <source>
        <dbReference type="EMBL" id="CAK9328413.1"/>
    </source>
</evidence>
<proteinExistence type="predicted"/>
<sequence length="284" mass="31975">MDPSSVAVANKNKKKRGSSDEALEVEDESERSCPNSFLSRAGIVTVVEQMVVQSQAQIKEPMIGEVVNRFFVEKWPQLEQEFRELVSKEIERMILSSSHSLSLSPSKQHESEKDEVPTPFRTLSKFKLCFSNRIASIIFTNNEIKSENGKSLKVVLCDASNSNTIISTGPLSSAQVEFFILHGEFDSSKRRDEETPWTSSDFNKSILTPREGKRPLIVGNDLQLHLQNGVGVVNNLTVTDNSSWMKSKMFCLGVKIKDEKFVVEFGRIGEAVSRPFRVRDQRGE</sequence>
<feature type="domain" description="Calmodulin binding protein-like N-terminal" evidence="2">
    <location>
        <begin position="126"/>
        <end position="281"/>
    </location>
</feature>
<dbReference type="EMBL" id="OZ021742">
    <property type="protein sequence ID" value="CAK9328413.1"/>
    <property type="molecule type" value="Genomic_DNA"/>
</dbReference>
<dbReference type="InterPro" id="IPR012416">
    <property type="entry name" value="CBP60"/>
</dbReference>
<dbReference type="Pfam" id="PF07887">
    <property type="entry name" value="Calmodulin_bind"/>
    <property type="match status" value="1"/>
</dbReference>
<protein>
    <recommendedName>
        <fullName evidence="2">Calmodulin binding protein-like N-terminal domain-containing protein</fullName>
    </recommendedName>
</protein>
<dbReference type="Proteomes" id="UP001642487">
    <property type="component" value="Chromosome 8"/>
</dbReference>
<dbReference type="PANTHER" id="PTHR31713">
    <property type="entry name" value="OS02G0177800 PROTEIN"/>
    <property type="match status" value="1"/>
</dbReference>
<accession>A0ABP0Z6L4</accession>
<evidence type="ECO:0000259" key="2">
    <source>
        <dbReference type="Pfam" id="PF07887"/>
    </source>
</evidence>
<feature type="non-terminal residue" evidence="3">
    <location>
        <position position="284"/>
    </location>
</feature>
<name>A0ABP0Z6L4_9ROSI</name>
<dbReference type="InterPro" id="IPR046831">
    <property type="entry name" value="Calmodulin_bind_N"/>
</dbReference>
<organism evidence="3 4">
    <name type="scientific">Citrullus colocynthis</name>
    <name type="common">colocynth</name>
    <dbReference type="NCBI Taxonomy" id="252529"/>
    <lineage>
        <taxon>Eukaryota</taxon>
        <taxon>Viridiplantae</taxon>
        <taxon>Streptophyta</taxon>
        <taxon>Embryophyta</taxon>
        <taxon>Tracheophyta</taxon>
        <taxon>Spermatophyta</taxon>
        <taxon>Magnoliopsida</taxon>
        <taxon>eudicotyledons</taxon>
        <taxon>Gunneridae</taxon>
        <taxon>Pentapetalae</taxon>
        <taxon>rosids</taxon>
        <taxon>fabids</taxon>
        <taxon>Cucurbitales</taxon>
        <taxon>Cucurbitaceae</taxon>
        <taxon>Benincaseae</taxon>
        <taxon>Citrullus</taxon>
    </lineage>
</organism>
<feature type="region of interest" description="Disordered" evidence="1">
    <location>
        <begin position="1"/>
        <end position="33"/>
    </location>
</feature>